<sequence>MATSPNWEYIDEKRKEQSFRYGDRTYDEALMRVSTDRYYSPEFQESERENIWMKVWQYAGRADELPKPGDWKEHKIFDQSYIIIRGKDGVLRGFVNACTHRGNKLCVGGKGNSPVLHCPFHNWSFELTGKLRGIARQDLVGEVDKDGLGLLPVSVDTWAGFIFINPDPDARPLAEYIGQDVMECLAPYHVDEMVPVGMNVREELECNWKIVVDAFQEGYHIQGVHPQMADVIQLDAKKSEFNYFGDHHLSVSPFEAADVRGLSPEQSVAALKDKLPATYHGAAEIMPLFEEMVDSVRNEAGEIVFPEGVTVHTLLERATREQFTRKGLDVSGLSDEQMTYHYGWLLFPNFFFSVRVGEGTMIVSTPHPSGDPNKCVWEVVRLAWVPETMREQARTPLLEVDPPGSYEYFLVLQQDYEAMPRTQLGVRNTRLKYATVGSEEGLVVKFHREIDKYVRGAA</sequence>
<dbReference type="SUPFAM" id="SSF55961">
    <property type="entry name" value="Bet v1-like"/>
    <property type="match status" value="1"/>
</dbReference>
<proteinExistence type="predicted"/>
<organism evidence="9 10">
    <name type="scientific">Novosphingobium malaysiense</name>
    <dbReference type="NCBI Taxonomy" id="1348853"/>
    <lineage>
        <taxon>Bacteria</taxon>
        <taxon>Pseudomonadati</taxon>
        <taxon>Pseudomonadota</taxon>
        <taxon>Alphaproteobacteria</taxon>
        <taxon>Sphingomonadales</taxon>
        <taxon>Sphingomonadaceae</taxon>
        <taxon>Novosphingobium</taxon>
    </lineage>
</organism>
<evidence type="ECO:0000256" key="2">
    <source>
        <dbReference type="ARBA" id="ARBA00022714"/>
    </source>
</evidence>
<evidence type="ECO:0000256" key="4">
    <source>
        <dbReference type="ARBA" id="ARBA00023002"/>
    </source>
</evidence>
<dbReference type="Gene3D" id="3.90.380.10">
    <property type="entry name" value="Naphthalene 1,2-dioxygenase Alpha Subunit, Chain A, domain 1"/>
    <property type="match status" value="1"/>
</dbReference>
<dbReference type="GO" id="GO:0016491">
    <property type="term" value="F:oxidoreductase activity"/>
    <property type="evidence" value="ECO:0007669"/>
    <property type="project" value="UniProtKB-KW"/>
</dbReference>
<dbReference type="InterPro" id="IPR015879">
    <property type="entry name" value="Ring_hydroxy_dOase_asu_C_dom"/>
</dbReference>
<evidence type="ECO:0000256" key="1">
    <source>
        <dbReference type="ARBA" id="ARBA00001962"/>
    </source>
</evidence>
<evidence type="ECO:0000313" key="9">
    <source>
        <dbReference type="EMBL" id="KHK93607.1"/>
    </source>
</evidence>
<accession>A0A0B1ZWT8</accession>
<dbReference type="InterPro" id="IPR001663">
    <property type="entry name" value="Rng_hydr_dOase-A"/>
</dbReference>
<dbReference type="Pfam" id="PF00355">
    <property type="entry name" value="Rieske"/>
    <property type="match status" value="1"/>
</dbReference>
<dbReference type="PANTHER" id="PTHR43756:SF5">
    <property type="entry name" value="CHOLINE MONOOXYGENASE, CHLOROPLASTIC"/>
    <property type="match status" value="1"/>
</dbReference>
<keyword evidence="4" id="KW-0560">Oxidoreductase</keyword>
<dbReference type="SUPFAM" id="SSF50022">
    <property type="entry name" value="ISP domain"/>
    <property type="match status" value="1"/>
</dbReference>
<dbReference type="RefSeq" id="WP_039279972.1">
    <property type="nucleotide sequence ID" value="NZ_JTDI01000001.1"/>
</dbReference>
<keyword evidence="10" id="KW-1185">Reference proteome</keyword>
<keyword evidence="7" id="KW-0520">NAD</keyword>
<evidence type="ECO:0000256" key="5">
    <source>
        <dbReference type="ARBA" id="ARBA00023004"/>
    </source>
</evidence>
<dbReference type="GO" id="GO:0051537">
    <property type="term" value="F:2 iron, 2 sulfur cluster binding"/>
    <property type="evidence" value="ECO:0007669"/>
    <property type="project" value="UniProtKB-KW"/>
</dbReference>
<dbReference type="PROSITE" id="PS00570">
    <property type="entry name" value="RING_HYDROXYL_ALPHA"/>
    <property type="match status" value="1"/>
</dbReference>
<dbReference type="CDD" id="cd03469">
    <property type="entry name" value="Rieske_RO_Alpha_N"/>
    <property type="match status" value="1"/>
</dbReference>
<evidence type="ECO:0000259" key="8">
    <source>
        <dbReference type="PROSITE" id="PS51296"/>
    </source>
</evidence>
<evidence type="ECO:0000256" key="3">
    <source>
        <dbReference type="ARBA" id="ARBA00022723"/>
    </source>
</evidence>
<dbReference type="InterPro" id="IPR036922">
    <property type="entry name" value="Rieske_2Fe-2S_sf"/>
</dbReference>
<dbReference type="Pfam" id="PF00848">
    <property type="entry name" value="Ring_hydroxyl_A"/>
    <property type="match status" value="1"/>
</dbReference>
<dbReference type="InterPro" id="IPR015881">
    <property type="entry name" value="ARHD_Rieske_2Fe_2S"/>
</dbReference>
<dbReference type="PROSITE" id="PS51296">
    <property type="entry name" value="RIESKE"/>
    <property type="match status" value="1"/>
</dbReference>
<comment type="cofactor">
    <cofactor evidence="1">
        <name>Fe cation</name>
        <dbReference type="ChEBI" id="CHEBI:24875"/>
    </cofactor>
</comment>
<evidence type="ECO:0000313" key="10">
    <source>
        <dbReference type="Proteomes" id="UP000031057"/>
    </source>
</evidence>
<dbReference type="GO" id="GO:0005506">
    <property type="term" value="F:iron ion binding"/>
    <property type="evidence" value="ECO:0007669"/>
    <property type="project" value="InterPro"/>
</dbReference>
<comment type="caution">
    <text evidence="9">The sequence shown here is derived from an EMBL/GenBank/DDBJ whole genome shotgun (WGS) entry which is preliminary data.</text>
</comment>
<evidence type="ECO:0000256" key="7">
    <source>
        <dbReference type="ARBA" id="ARBA00023027"/>
    </source>
</evidence>
<dbReference type="Proteomes" id="UP000031057">
    <property type="component" value="Unassembled WGS sequence"/>
</dbReference>
<name>A0A0B1ZWT8_9SPHN</name>
<feature type="domain" description="Rieske" evidence="8">
    <location>
        <begin position="56"/>
        <end position="164"/>
    </location>
</feature>
<dbReference type="EMBL" id="JTDI01000001">
    <property type="protein sequence ID" value="KHK93607.1"/>
    <property type="molecule type" value="Genomic_DNA"/>
</dbReference>
<dbReference type="Gene3D" id="2.102.10.10">
    <property type="entry name" value="Rieske [2Fe-2S] iron-sulphur domain"/>
    <property type="match status" value="1"/>
</dbReference>
<reference evidence="9 10" key="1">
    <citation type="submission" date="2014-10" db="EMBL/GenBank/DDBJ databases">
        <title>Genome sequence of Novosphingobium malaysiense MUSC 273(T).</title>
        <authorList>
            <person name="Lee L.-H."/>
        </authorList>
    </citation>
    <scope>NUCLEOTIDE SEQUENCE [LARGE SCALE GENOMIC DNA]</scope>
    <source>
        <strain evidence="9 10">MUSC 273</strain>
    </source>
</reference>
<keyword evidence="5" id="KW-0408">Iron</keyword>
<keyword evidence="6" id="KW-0411">Iron-sulfur</keyword>
<dbReference type="PANTHER" id="PTHR43756">
    <property type="entry name" value="CHOLINE MONOOXYGENASE, CHLOROPLASTIC"/>
    <property type="match status" value="1"/>
</dbReference>
<dbReference type="PRINTS" id="PR00090">
    <property type="entry name" value="RNGDIOXGNASE"/>
</dbReference>
<dbReference type="InterPro" id="IPR017941">
    <property type="entry name" value="Rieske_2Fe-2S"/>
</dbReference>
<evidence type="ECO:0000256" key="6">
    <source>
        <dbReference type="ARBA" id="ARBA00023014"/>
    </source>
</evidence>
<keyword evidence="3" id="KW-0479">Metal-binding</keyword>
<gene>
    <name evidence="9" type="ORF">LK12_00610</name>
</gene>
<dbReference type="AlphaFoldDB" id="A0A0B1ZWT8"/>
<protein>
    <submittedName>
        <fullName evidence="9">(2Fe-2S)-binding protein</fullName>
    </submittedName>
</protein>
<keyword evidence="2" id="KW-0001">2Fe-2S</keyword>
<dbReference type="STRING" id="1348853.LK12_00610"/>